<dbReference type="KEGG" id="dpu:SU48_10485"/>
<dbReference type="PANTHER" id="PTHR42850:SF2">
    <property type="entry name" value="BLL5683 PROTEIN"/>
    <property type="match status" value="1"/>
</dbReference>
<protein>
    <submittedName>
        <fullName evidence="3">Metallophosphoesterase</fullName>
    </submittedName>
</protein>
<dbReference type="STRING" id="1182568.SU48_10485"/>
<name>A0A172TB25_9DEIO</name>
<reference evidence="3 4" key="1">
    <citation type="submission" date="2015-01" db="EMBL/GenBank/DDBJ databases">
        <title>Deinococcus puniceus/DY1/ whole genome sequencing.</title>
        <authorList>
            <person name="Kim M.K."/>
            <person name="Srinivasan S."/>
            <person name="Lee J.-J."/>
        </authorList>
    </citation>
    <scope>NUCLEOTIDE SEQUENCE [LARGE SCALE GENOMIC DNA]</scope>
    <source>
        <strain evidence="3 4">DY1</strain>
    </source>
</reference>
<dbReference type="InterPro" id="IPR024654">
    <property type="entry name" value="Calcineurin-like_PHP_lpxH"/>
</dbReference>
<dbReference type="OrthoDB" id="9813918at2"/>
<sequence>MRVAVISDVHGNAFALDAVLEQLRRASPDLILNLGDQVEGVADPARAGAMQAELASAGALEVRGNNEEKLWPDGRRSALSRSFGEWLSGQVAAPALARLAALPLTARALDGELLACHGTPDSAWHSLLWEWQHEGEGPHGQSGRGFYRSRDPRQVRAQLEPLGAGVVICGHTHRPGATRVGDTLLVNAGAVSDQVDGDPRARWTLLERRAGAWSVEFCAVPYDIDAAVRWAETRSPFGAFVGGMLRNATFDGRGVGEGR</sequence>
<evidence type="ECO:0000313" key="4">
    <source>
        <dbReference type="Proteomes" id="UP000077363"/>
    </source>
</evidence>
<organism evidence="3 4">
    <name type="scientific">Deinococcus puniceus</name>
    <dbReference type="NCBI Taxonomy" id="1182568"/>
    <lineage>
        <taxon>Bacteria</taxon>
        <taxon>Thermotogati</taxon>
        <taxon>Deinococcota</taxon>
        <taxon>Deinococci</taxon>
        <taxon>Deinococcales</taxon>
        <taxon>Deinococcaceae</taxon>
        <taxon>Deinococcus</taxon>
    </lineage>
</organism>
<dbReference type="Proteomes" id="UP000077363">
    <property type="component" value="Chromosome"/>
</dbReference>
<dbReference type="RefSeq" id="WP_064015208.1">
    <property type="nucleotide sequence ID" value="NZ_CP011387.1"/>
</dbReference>
<feature type="domain" description="Calcineurin-like phosphoesterase" evidence="2">
    <location>
        <begin position="1"/>
        <end position="200"/>
    </location>
</feature>
<dbReference type="Pfam" id="PF12850">
    <property type="entry name" value="Metallophos_2"/>
    <property type="match status" value="1"/>
</dbReference>
<evidence type="ECO:0000256" key="1">
    <source>
        <dbReference type="ARBA" id="ARBA00008950"/>
    </source>
</evidence>
<dbReference type="EMBL" id="CP011387">
    <property type="protein sequence ID" value="ANE44127.1"/>
    <property type="molecule type" value="Genomic_DNA"/>
</dbReference>
<gene>
    <name evidence="3" type="ORF">SU48_10485</name>
</gene>
<accession>A0A172TB25</accession>
<dbReference type="PANTHER" id="PTHR42850">
    <property type="entry name" value="METALLOPHOSPHOESTERASE"/>
    <property type="match status" value="1"/>
</dbReference>
<evidence type="ECO:0000259" key="2">
    <source>
        <dbReference type="Pfam" id="PF12850"/>
    </source>
</evidence>
<dbReference type="PATRIC" id="fig|1182568.3.peg.2179"/>
<dbReference type="GO" id="GO:0005737">
    <property type="term" value="C:cytoplasm"/>
    <property type="evidence" value="ECO:0007669"/>
    <property type="project" value="TreeGrafter"/>
</dbReference>
<evidence type="ECO:0000313" key="3">
    <source>
        <dbReference type="EMBL" id="ANE44127.1"/>
    </source>
</evidence>
<dbReference type="InterPro" id="IPR011152">
    <property type="entry name" value="Pesterase_MJ0912"/>
</dbReference>
<dbReference type="PIRSF" id="PIRSF000883">
    <property type="entry name" value="Pesterase_MJ0912"/>
    <property type="match status" value="1"/>
</dbReference>
<dbReference type="InterPro" id="IPR029052">
    <property type="entry name" value="Metallo-depent_PP-like"/>
</dbReference>
<dbReference type="AlphaFoldDB" id="A0A172TB25"/>
<proteinExistence type="inferred from homology"/>
<dbReference type="SUPFAM" id="SSF56300">
    <property type="entry name" value="Metallo-dependent phosphatases"/>
    <property type="match status" value="1"/>
</dbReference>
<dbReference type="Gene3D" id="3.60.21.10">
    <property type="match status" value="1"/>
</dbReference>
<dbReference type="GO" id="GO:0016791">
    <property type="term" value="F:phosphatase activity"/>
    <property type="evidence" value="ECO:0007669"/>
    <property type="project" value="TreeGrafter"/>
</dbReference>
<dbReference type="InterPro" id="IPR050126">
    <property type="entry name" value="Ap4A_hydrolase"/>
</dbReference>
<keyword evidence="4" id="KW-1185">Reference proteome</keyword>
<comment type="similarity">
    <text evidence="1">Belongs to the metallophosphoesterase superfamily. YfcE family.</text>
</comment>